<evidence type="ECO:0000313" key="3">
    <source>
        <dbReference type="Proteomes" id="UP000234323"/>
    </source>
</evidence>
<keyword evidence="1" id="KW-1133">Transmembrane helix</keyword>
<keyword evidence="1" id="KW-0472">Membrane</keyword>
<dbReference type="Proteomes" id="UP000234323">
    <property type="component" value="Unassembled WGS sequence"/>
</dbReference>
<comment type="caution">
    <text evidence="2">The sequence shown here is derived from an EMBL/GenBank/DDBJ whole genome shotgun (WGS) entry which is preliminary data.</text>
</comment>
<organism evidence="2 3">
    <name type="scientific">Rhizophagus irregularis</name>
    <dbReference type="NCBI Taxonomy" id="588596"/>
    <lineage>
        <taxon>Eukaryota</taxon>
        <taxon>Fungi</taxon>
        <taxon>Fungi incertae sedis</taxon>
        <taxon>Mucoromycota</taxon>
        <taxon>Glomeromycotina</taxon>
        <taxon>Glomeromycetes</taxon>
        <taxon>Glomerales</taxon>
        <taxon>Glomeraceae</taxon>
        <taxon>Rhizophagus</taxon>
    </lineage>
</organism>
<protein>
    <submittedName>
        <fullName evidence="2">Uncharacterized protein</fullName>
    </submittedName>
</protein>
<reference evidence="2 3" key="1">
    <citation type="submission" date="2015-10" db="EMBL/GenBank/DDBJ databases">
        <title>Genome analyses suggest a sexual origin of heterokaryosis in a supposedly ancient asexual fungus.</title>
        <authorList>
            <person name="Ropars J."/>
            <person name="Sedzielewska K."/>
            <person name="Noel J."/>
            <person name="Charron P."/>
            <person name="Farinelli L."/>
            <person name="Marton T."/>
            <person name="Kruger M."/>
            <person name="Pelin A."/>
            <person name="Brachmann A."/>
            <person name="Corradi N."/>
        </authorList>
    </citation>
    <scope>NUCLEOTIDE SEQUENCE [LARGE SCALE GENOMIC DNA]</scope>
    <source>
        <strain evidence="2 3">A4</strain>
    </source>
</reference>
<proteinExistence type="predicted"/>
<evidence type="ECO:0000256" key="1">
    <source>
        <dbReference type="SAM" id="Phobius"/>
    </source>
</evidence>
<gene>
    <name evidence="2" type="ORF">RhiirA4_245862</name>
</gene>
<dbReference type="AlphaFoldDB" id="A0A2I1GSB0"/>
<dbReference type="EMBL" id="LLXI01000743">
    <property type="protein sequence ID" value="PKY49444.1"/>
    <property type="molecule type" value="Genomic_DNA"/>
</dbReference>
<feature type="transmembrane region" description="Helical" evidence="1">
    <location>
        <begin position="72"/>
        <end position="91"/>
    </location>
</feature>
<keyword evidence="1" id="KW-0812">Transmembrane</keyword>
<evidence type="ECO:0000313" key="2">
    <source>
        <dbReference type="EMBL" id="PKY49444.1"/>
    </source>
</evidence>
<keyword evidence="3" id="KW-1185">Reference proteome</keyword>
<name>A0A2I1GSB0_9GLOM</name>
<accession>A0A2I1GSB0</accession>
<sequence length="93" mass="11210">MYFGEKTKTTVPVSYFYQGDFKSLILDVLEKFKIYFTAVPLFRQGYFKIKIFNIWPNEWAIRFTIPDLRIKVLNLMSGILYIMVPLLWQLYLI</sequence>